<feature type="non-terminal residue" evidence="4">
    <location>
        <position position="1"/>
    </location>
</feature>
<comment type="caution">
    <text evidence="4">The sequence shown here is derived from an EMBL/GenBank/DDBJ whole genome shotgun (WGS) entry which is preliminary data.</text>
</comment>
<reference evidence="4 5" key="1">
    <citation type="submission" date="2020-05" db="EMBL/GenBank/DDBJ databases">
        <title>Identification and distribution of gene clusters putatively required for synthesis of sphingolipid metabolism inhibitors in phylogenetically diverse species of the filamentous fungus Fusarium.</title>
        <authorList>
            <person name="Kim H.-S."/>
            <person name="Busman M."/>
            <person name="Brown D.W."/>
            <person name="Divon H."/>
            <person name="Uhlig S."/>
            <person name="Proctor R.H."/>
        </authorList>
    </citation>
    <scope>NUCLEOTIDE SEQUENCE [LARGE SCALE GENOMIC DNA]</scope>
    <source>
        <strain evidence="4 5">NRRL 66235</strain>
    </source>
</reference>
<dbReference type="Proteomes" id="UP000544331">
    <property type="component" value="Unassembled WGS sequence"/>
</dbReference>
<protein>
    <submittedName>
        <fullName evidence="4">Cytochrome c oxidase subunit 4 mitochondrial</fullName>
    </submittedName>
</protein>
<dbReference type="AlphaFoldDB" id="A0A8H5YDB8"/>
<evidence type="ECO:0000256" key="2">
    <source>
        <dbReference type="SAM" id="MobiDB-lite"/>
    </source>
</evidence>
<proteinExistence type="predicted"/>
<dbReference type="InterPro" id="IPR027417">
    <property type="entry name" value="P-loop_NTPase"/>
</dbReference>
<sequence>MSTLLLKLLQSLGGRKKKKTLSKSVWVKWDSMRKAGDVKEIEGRLIEYRSEILLRMNLMLTNQKSLAALQTEATNWKAQTMVELKKTKSRLELALQGLKQQEQEINDDESSSEPDENEARARGKSRQRPAFRPLQALLDQFGNLTTSASAQHCILRQLIFDSMRSREAAIHTPETGTFEWMVTDDLSNIFNFDQEHKPSGLEYEPENSALTLDAESGGSEASLASSETMSVKNQFEHELQDLHNMSNEEHEWNVRKCQKKSQIQAKAGFNSWLSCFRGGNLFHISGKAGSGKSTLMKFLYNHKHTRARLEEWASPCKLVLAHFYFWIASGDDLQKSLQGLYRSLLFQVLSNNPDLIPLIFPLQWDQVKGAPFQSSKLVALSFPPTAFQEAFRRLLIVVQESHRICLFIDGMDEYDDKDLTFWKLAQLVQVWTSYPYVKICSSARPYLAFTETFGKGRQLMHLHHTTMYDIYVFSLATFKKDPNKAYIRKVYPHLARSIVARAEGVFLWAWLVVRILVEGAGQQDSLQILVKKLFSLPKDTSKLYGTLLERVTNLEDKKRLSMMLRLNLLIPGPDLVYYGWLDDWDNPEFPPNIDLSGALEETKLEDHCQRAWKQVTGISNGLLQIVENPRYKQGRPGLMDAFSMAPRTGTPPWTIISPWAVTFAHHTVRDFLIENPKLISDQHANSEPDMLQIWYRLLLCDYAHMTSLQLASLGCPELTNRHNDRIKEILGHQKVLISAPILDKFDFHSRLISARAIPFIGRLESEARWDTAVLNYAARCGYHDFIISKLKTEPNRLSGAQAVSNLLVCMALGYE</sequence>
<evidence type="ECO:0000259" key="3">
    <source>
        <dbReference type="Pfam" id="PF24883"/>
    </source>
</evidence>
<organism evidence="4 5">
    <name type="scientific">Fusarium mundagurra</name>
    <dbReference type="NCBI Taxonomy" id="1567541"/>
    <lineage>
        <taxon>Eukaryota</taxon>
        <taxon>Fungi</taxon>
        <taxon>Dikarya</taxon>
        <taxon>Ascomycota</taxon>
        <taxon>Pezizomycotina</taxon>
        <taxon>Sordariomycetes</taxon>
        <taxon>Hypocreomycetidae</taxon>
        <taxon>Hypocreales</taxon>
        <taxon>Nectriaceae</taxon>
        <taxon>Fusarium</taxon>
        <taxon>Fusarium fujikuroi species complex</taxon>
    </lineage>
</organism>
<gene>
    <name evidence="4" type="ORF">FMUND_9481</name>
</gene>
<dbReference type="PANTHER" id="PTHR10039:SF5">
    <property type="entry name" value="NACHT DOMAIN-CONTAINING PROTEIN"/>
    <property type="match status" value="1"/>
</dbReference>
<feature type="region of interest" description="Disordered" evidence="2">
    <location>
        <begin position="99"/>
        <end position="128"/>
    </location>
</feature>
<dbReference type="Gene3D" id="3.40.50.300">
    <property type="entry name" value="P-loop containing nucleotide triphosphate hydrolases"/>
    <property type="match status" value="1"/>
</dbReference>
<feature type="domain" description="Nephrocystin 3-like N-terminal" evidence="3">
    <location>
        <begin position="265"/>
        <end position="443"/>
    </location>
</feature>
<keyword evidence="5" id="KW-1185">Reference proteome</keyword>
<evidence type="ECO:0000313" key="4">
    <source>
        <dbReference type="EMBL" id="KAF5710495.1"/>
    </source>
</evidence>
<accession>A0A8H5YDB8</accession>
<dbReference type="SUPFAM" id="SSF52540">
    <property type="entry name" value="P-loop containing nucleoside triphosphate hydrolases"/>
    <property type="match status" value="1"/>
</dbReference>
<keyword evidence="1" id="KW-0677">Repeat</keyword>
<dbReference type="Pfam" id="PF24883">
    <property type="entry name" value="NPHP3_N"/>
    <property type="match status" value="1"/>
</dbReference>
<evidence type="ECO:0000313" key="5">
    <source>
        <dbReference type="Proteomes" id="UP000544331"/>
    </source>
</evidence>
<dbReference type="OrthoDB" id="443402at2759"/>
<evidence type="ECO:0000256" key="1">
    <source>
        <dbReference type="ARBA" id="ARBA00022737"/>
    </source>
</evidence>
<name>A0A8H5YDB8_9HYPO</name>
<dbReference type="InterPro" id="IPR056884">
    <property type="entry name" value="NPHP3-like_N"/>
</dbReference>
<feature type="compositionally biased region" description="Acidic residues" evidence="2">
    <location>
        <begin position="104"/>
        <end position="116"/>
    </location>
</feature>
<dbReference type="EMBL" id="JAAOAN010000332">
    <property type="protein sequence ID" value="KAF5710495.1"/>
    <property type="molecule type" value="Genomic_DNA"/>
</dbReference>
<dbReference type="PANTHER" id="PTHR10039">
    <property type="entry name" value="AMELOGENIN"/>
    <property type="match status" value="1"/>
</dbReference>